<evidence type="ECO:0000256" key="3">
    <source>
        <dbReference type="RuleBase" id="RU003707"/>
    </source>
</evidence>
<dbReference type="HOGENOM" id="CLU_009834_7_2_9"/>
<dbReference type="KEGG" id="sap:Sulac_3496"/>
<evidence type="ECO:0000256" key="2">
    <source>
        <dbReference type="ARBA" id="ARBA00023239"/>
    </source>
</evidence>
<dbReference type="STRING" id="679936.Sulac_3496"/>
<reference evidence="4 5" key="2">
    <citation type="journal article" date="2012" name="Stand. Genomic Sci.">
        <title>Complete genome sequence of the moderately thermophilic mineral-sulfide-oxidizing firmicute Sulfobacillus acidophilus type strain (NAL(T)).</title>
        <authorList>
            <person name="Anderson I."/>
            <person name="Chertkov O."/>
            <person name="Chen A."/>
            <person name="Saunders E."/>
            <person name="Lapidus A."/>
            <person name="Nolan M."/>
            <person name="Lucas S."/>
            <person name="Hammon N."/>
            <person name="Deshpande S."/>
            <person name="Cheng J.F."/>
            <person name="Han C."/>
            <person name="Tapia R."/>
            <person name="Goodwin L.A."/>
            <person name="Pitluck S."/>
            <person name="Liolios K."/>
            <person name="Pagani I."/>
            <person name="Ivanova N."/>
            <person name="Mikhailova N."/>
            <person name="Pati A."/>
            <person name="Palaniappan K."/>
            <person name="Land M."/>
            <person name="Pan C."/>
            <person name="Rohde M."/>
            <person name="Pukall R."/>
            <person name="Goker M."/>
            <person name="Detter J.C."/>
            <person name="Woyke T."/>
            <person name="Bristow J."/>
            <person name="Eisen J.A."/>
            <person name="Markowitz V."/>
            <person name="Hugenholtz P."/>
            <person name="Kyrpides N.C."/>
            <person name="Klenk H.P."/>
            <person name="Mavromatis K."/>
        </authorList>
    </citation>
    <scope>NUCLEOTIDE SEQUENCE [LARGE SCALE GENOMIC DNA]</scope>
    <source>
        <strain evidence="5">ATCC 700253 / DSM 10332 / NAL</strain>
    </source>
</reference>
<dbReference type="SUPFAM" id="SSF52096">
    <property type="entry name" value="ClpP/crotonase"/>
    <property type="match status" value="1"/>
</dbReference>
<comment type="similarity">
    <text evidence="1 3">Belongs to the enoyl-CoA hydratase/isomerase family.</text>
</comment>
<dbReference type="PANTHER" id="PTHR11941:SF133">
    <property type="entry name" value="1,2-EPOXYPHENYLACETYL-COA ISOMERASE"/>
    <property type="match status" value="1"/>
</dbReference>
<dbReference type="GO" id="GO:0006635">
    <property type="term" value="P:fatty acid beta-oxidation"/>
    <property type="evidence" value="ECO:0007669"/>
    <property type="project" value="TreeGrafter"/>
</dbReference>
<sequence>MAYRWLEFTMADGVATVRLNRPETLNALTDELLLELQDAVKTVERRSEARVLVLTGQGRGFCSGQDLKSFGDNPTQRDIGEHLDRYYHPLIERLSGLSKPSIAMINGVAAGAGMSLALACDFRIAAEEARFSQAFVKIGLVPDSGSSYFLPRLIGISRALEMAMTGKMIDAQTAYAWGLVNRVVPLAQLADETYSWARSLAAGPPIALSLIKRAMWRGSELRLSDALAFEKDSQIRAARTEDHQNAVKAFFEKRTPEFRGQ</sequence>
<keyword evidence="2 4" id="KW-0456">Lyase</keyword>
<proteinExistence type="inferred from homology"/>
<dbReference type="Gene3D" id="3.90.226.10">
    <property type="entry name" value="2-enoyl-CoA Hydratase, Chain A, domain 1"/>
    <property type="match status" value="1"/>
</dbReference>
<dbReference type="InterPro" id="IPR001753">
    <property type="entry name" value="Enoyl-CoA_hydra/iso"/>
</dbReference>
<dbReference type="Proteomes" id="UP000005439">
    <property type="component" value="Chromosome"/>
</dbReference>
<dbReference type="PANTHER" id="PTHR11941">
    <property type="entry name" value="ENOYL-COA HYDRATASE-RELATED"/>
    <property type="match status" value="1"/>
</dbReference>
<dbReference type="Pfam" id="PF00378">
    <property type="entry name" value="ECH_1"/>
    <property type="match status" value="1"/>
</dbReference>
<accession>G8TUW8</accession>
<organism evidence="4 5">
    <name type="scientific">Sulfobacillus acidophilus (strain ATCC 700253 / DSM 10332 / NAL)</name>
    <dbReference type="NCBI Taxonomy" id="679936"/>
    <lineage>
        <taxon>Bacteria</taxon>
        <taxon>Bacillati</taxon>
        <taxon>Bacillota</taxon>
        <taxon>Clostridia</taxon>
        <taxon>Eubacteriales</taxon>
        <taxon>Clostridiales Family XVII. Incertae Sedis</taxon>
        <taxon>Sulfobacillus</taxon>
    </lineage>
</organism>
<dbReference type="AlphaFoldDB" id="G8TUW8"/>
<dbReference type="InterPro" id="IPR029045">
    <property type="entry name" value="ClpP/crotonase-like_dom_sf"/>
</dbReference>
<evidence type="ECO:0000313" key="4">
    <source>
        <dbReference type="EMBL" id="AEW06933.1"/>
    </source>
</evidence>
<dbReference type="Gene3D" id="1.10.12.10">
    <property type="entry name" value="Lyase 2-enoyl-coa Hydratase, Chain A, domain 2"/>
    <property type="match status" value="1"/>
</dbReference>
<keyword evidence="5" id="KW-1185">Reference proteome</keyword>
<dbReference type="CDD" id="cd06558">
    <property type="entry name" value="crotonase-like"/>
    <property type="match status" value="1"/>
</dbReference>
<dbReference type="PATRIC" id="fig|679936.5.peg.3617"/>
<gene>
    <name evidence="4" type="ordered locus">Sulac_3496</name>
</gene>
<reference evidence="5" key="1">
    <citation type="submission" date="2011-12" db="EMBL/GenBank/DDBJ databases">
        <title>The complete genome of chromosome of Sulfobacillus acidophilus DSM 10332.</title>
        <authorList>
            <person name="Lucas S."/>
            <person name="Han J."/>
            <person name="Lapidus A."/>
            <person name="Bruce D."/>
            <person name="Goodwin L."/>
            <person name="Pitluck S."/>
            <person name="Peters L."/>
            <person name="Kyrpides N."/>
            <person name="Mavromatis K."/>
            <person name="Ivanova N."/>
            <person name="Mikhailova N."/>
            <person name="Chertkov O."/>
            <person name="Saunders E."/>
            <person name="Detter J.C."/>
            <person name="Tapia R."/>
            <person name="Han C."/>
            <person name="Land M."/>
            <person name="Hauser L."/>
            <person name="Markowitz V."/>
            <person name="Cheng J.-F."/>
            <person name="Hugenholtz P."/>
            <person name="Woyke T."/>
            <person name="Wu D."/>
            <person name="Pukall R."/>
            <person name="Gehrich-Schroeter G."/>
            <person name="Schneider S."/>
            <person name="Klenk H.-P."/>
            <person name="Eisen J.A."/>
        </authorList>
    </citation>
    <scope>NUCLEOTIDE SEQUENCE [LARGE SCALE GENOMIC DNA]</scope>
    <source>
        <strain evidence="5">ATCC 700253 / DSM 10332 / NAL</strain>
    </source>
</reference>
<name>G8TUW8_SULAD</name>
<dbReference type="PROSITE" id="PS00166">
    <property type="entry name" value="ENOYL_COA_HYDRATASE"/>
    <property type="match status" value="1"/>
</dbReference>
<evidence type="ECO:0000313" key="5">
    <source>
        <dbReference type="Proteomes" id="UP000005439"/>
    </source>
</evidence>
<dbReference type="EMBL" id="CP003179">
    <property type="protein sequence ID" value="AEW06933.1"/>
    <property type="molecule type" value="Genomic_DNA"/>
</dbReference>
<dbReference type="InterPro" id="IPR018376">
    <property type="entry name" value="Enoyl-CoA_hyd/isom_CS"/>
</dbReference>
<protein>
    <submittedName>
        <fullName evidence="4">Enoyl-CoA hydratase, short chain enoyl-CoA hydratase</fullName>
        <ecNumber evidence="4">4.2.1.17</ecNumber>
    </submittedName>
</protein>
<dbReference type="InterPro" id="IPR014748">
    <property type="entry name" value="Enoyl-CoA_hydra_C"/>
</dbReference>
<dbReference type="EC" id="4.2.1.17" evidence="4"/>
<evidence type="ECO:0000256" key="1">
    <source>
        <dbReference type="ARBA" id="ARBA00005254"/>
    </source>
</evidence>
<dbReference type="GO" id="GO:0004300">
    <property type="term" value="F:enoyl-CoA hydratase activity"/>
    <property type="evidence" value="ECO:0007669"/>
    <property type="project" value="UniProtKB-EC"/>
</dbReference>